<dbReference type="InterPro" id="IPR001173">
    <property type="entry name" value="Glyco_trans_2-like"/>
</dbReference>
<dbReference type="InterPro" id="IPR050256">
    <property type="entry name" value="Glycosyltransferase_2"/>
</dbReference>
<keyword evidence="3" id="KW-1185">Reference proteome</keyword>
<protein>
    <submittedName>
        <fullName evidence="2">Glycosyltransferase family 2 protein</fullName>
    </submittedName>
</protein>
<evidence type="ECO:0000313" key="3">
    <source>
        <dbReference type="Proteomes" id="UP001279553"/>
    </source>
</evidence>
<accession>A0AAW9DNM4</accession>
<proteinExistence type="predicted"/>
<reference evidence="2 3" key="1">
    <citation type="submission" date="2023-11" db="EMBL/GenBank/DDBJ databases">
        <title>MicrobeMod: A computational toolkit for identifying prokaryotic methylation and restriction-modification with nanopore sequencing.</title>
        <authorList>
            <person name="Crits-Christoph A."/>
            <person name="Kang S.C."/>
            <person name="Lee H."/>
            <person name="Ostrov N."/>
        </authorList>
    </citation>
    <scope>NUCLEOTIDE SEQUENCE [LARGE SCALE GENOMIC DNA]</scope>
    <source>
        <strain evidence="2 3">DSMZ 700</strain>
    </source>
</reference>
<evidence type="ECO:0000259" key="1">
    <source>
        <dbReference type="Pfam" id="PF00535"/>
    </source>
</evidence>
<evidence type="ECO:0000313" key="2">
    <source>
        <dbReference type="EMBL" id="MDX5929622.1"/>
    </source>
</evidence>
<dbReference type="RefSeq" id="WP_319612668.1">
    <property type="nucleotide sequence ID" value="NZ_JAWXYB010000013.1"/>
</dbReference>
<feature type="domain" description="Glycosyltransferase 2-like" evidence="1">
    <location>
        <begin position="9"/>
        <end position="170"/>
    </location>
</feature>
<gene>
    <name evidence="2" type="ORF">SIL87_02425</name>
</gene>
<name>A0AAW9DNM4_ACIAO</name>
<organism evidence="2 3">
    <name type="scientific">Acidiphilium acidophilum</name>
    <name type="common">Thiobacillus acidophilus</name>
    <dbReference type="NCBI Taxonomy" id="76588"/>
    <lineage>
        <taxon>Bacteria</taxon>
        <taxon>Pseudomonadati</taxon>
        <taxon>Pseudomonadota</taxon>
        <taxon>Alphaproteobacteria</taxon>
        <taxon>Acetobacterales</taxon>
        <taxon>Acidocellaceae</taxon>
        <taxon>Acidiphilium</taxon>
    </lineage>
</organism>
<dbReference type="AlphaFoldDB" id="A0AAW9DNM4"/>
<sequence>MLNNQRVAVVLPAYNAAQTLARTISEIDRSIVDDLILTDDASVDGTVQVAELLGLHTIMHTENRGYGANQKTCYAAALARGADIVVMLHPDYQYSPRLVPAMASMIASGHYDAVMASRILGRGALAGGMPAWKYVANRGLTAVENLLLGQKFSEYHSGYRAWSRRVLEHLALDRCSDDFVFDNQMIAQALAASFRFGEISCPTRYFKEASSINFRRSVTYGFGVLGTAIHYRLDRAGLHRWDLLRGKEQ</sequence>
<dbReference type="PANTHER" id="PTHR48090">
    <property type="entry name" value="UNDECAPRENYL-PHOSPHATE 4-DEOXY-4-FORMAMIDO-L-ARABINOSE TRANSFERASE-RELATED"/>
    <property type="match status" value="1"/>
</dbReference>
<dbReference type="SUPFAM" id="SSF53448">
    <property type="entry name" value="Nucleotide-diphospho-sugar transferases"/>
    <property type="match status" value="1"/>
</dbReference>
<dbReference type="Pfam" id="PF00535">
    <property type="entry name" value="Glycos_transf_2"/>
    <property type="match status" value="1"/>
</dbReference>
<dbReference type="CDD" id="cd04179">
    <property type="entry name" value="DPM_DPG-synthase_like"/>
    <property type="match status" value="1"/>
</dbReference>
<dbReference type="Gene3D" id="3.90.550.10">
    <property type="entry name" value="Spore Coat Polysaccharide Biosynthesis Protein SpsA, Chain A"/>
    <property type="match status" value="1"/>
</dbReference>
<dbReference type="PANTHER" id="PTHR48090:SF7">
    <property type="entry name" value="RFBJ PROTEIN"/>
    <property type="match status" value="1"/>
</dbReference>
<dbReference type="InterPro" id="IPR029044">
    <property type="entry name" value="Nucleotide-diphossugar_trans"/>
</dbReference>
<comment type="caution">
    <text evidence="2">The sequence shown here is derived from an EMBL/GenBank/DDBJ whole genome shotgun (WGS) entry which is preliminary data.</text>
</comment>
<dbReference type="EMBL" id="JAWXYB010000013">
    <property type="protein sequence ID" value="MDX5929622.1"/>
    <property type="molecule type" value="Genomic_DNA"/>
</dbReference>
<dbReference type="Proteomes" id="UP001279553">
    <property type="component" value="Unassembled WGS sequence"/>
</dbReference>